<feature type="transmembrane region" description="Helical" evidence="2">
    <location>
        <begin position="252"/>
        <end position="272"/>
    </location>
</feature>
<dbReference type="InterPro" id="IPR001763">
    <property type="entry name" value="Rhodanese-like_dom"/>
</dbReference>
<evidence type="ECO:0000313" key="5">
    <source>
        <dbReference type="Proteomes" id="UP000467840"/>
    </source>
</evidence>
<keyword evidence="2" id="KW-0472">Membrane</keyword>
<dbReference type="PROSITE" id="PS50206">
    <property type="entry name" value="RHODANESE_3"/>
    <property type="match status" value="1"/>
</dbReference>
<proteinExistence type="predicted"/>
<dbReference type="Proteomes" id="UP000467840">
    <property type="component" value="Chromosome 5"/>
</dbReference>
<dbReference type="GO" id="GO:0071277">
    <property type="term" value="P:cellular response to calcium ion"/>
    <property type="evidence" value="ECO:0007669"/>
    <property type="project" value="InterPro"/>
</dbReference>
<accession>A0A6A6NK67</accession>
<dbReference type="EMBL" id="JAAGAX010000001">
    <property type="protein sequence ID" value="KAF2325558.1"/>
    <property type="molecule type" value="Genomic_DNA"/>
</dbReference>
<dbReference type="AlphaFoldDB" id="A0A6A6NK67"/>
<keyword evidence="5" id="KW-1185">Reference proteome</keyword>
<keyword evidence="2" id="KW-0812">Transmembrane</keyword>
<dbReference type="Gene3D" id="3.40.250.10">
    <property type="entry name" value="Rhodanese-like domain"/>
    <property type="match status" value="1"/>
</dbReference>
<dbReference type="InterPro" id="IPR036873">
    <property type="entry name" value="Rhodanese-like_dom_sf"/>
</dbReference>
<dbReference type="GO" id="GO:0090333">
    <property type="term" value="P:regulation of stomatal closure"/>
    <property type="evidence" value="ECO:0007669"/>
    <property type="project" value="InterPro"/>
</dbReference>
<keyword evidence="2" id="KW-1133">Transmembrane helix</keyword>
<evidence type="ECO:0000256" key="2">
    <source>
        <dbReference type="SAM" id="Phobius"/>
    </source>
</evidence>
<evidence type="ECO:0000256" key="1">
    <source>
        <dbReference type="SAM" id="MobiDB-lite"/>
    </source>
</evidence>
<dbReference type="GO" id="GO:0009704">
    <property type="term" value="P:de-etiolation"/>
    <property type="evidence" value="ECO:0007669"/>
    <property type="project" value="InterPro"/>
</dbReference>
<feature type="transmembrane region" description="Helical" evidence="2">
    <location>
        <begin position="339"/>
        <end position="359"/>
    </location>
</feature>
<reference evidence="4 5" key="1">
    <citation type="journal article" date="2020" name="Mol. Plant">
        <title>The Chromosome-Based Rubber Tree Genome Provides New Insights into Spurge Genome Evolution and Rubber Biosynthesis.</title>
        <authorList>
            <person name="Liu J."/>
            <person name="Shi C."/>
            <person name="Shi C.C."/>
            <person name="Li W."/>
            <person name="Zhang Q.J."/>
            <person name="Zhang Y."/>
            <person name="Li K."/>
            <person name="Lu H.F."/>
            <person name="Shi C."/>
            <person name="Zhu S.T."/>
            <person name="Xiao Z.Y."/>
            <person name="Nan H."/>
            <person name="Yue Y."/>
            <person name="Zhu X.G."/>
            <person name="Wu Y."/>
            <person name="Hong X.N."/>
            <person name="Fan G.Y."/>
            <person name="Tong Y."/>
            <person name="Zhang D."/>
            <person name="Mao C.L."/>
            <person name="Liu Y.L."/>
            <person name="Hao S.J."/>
            <person name="Liu W.Q."/>
            <person name="Lv M.Q."/>
            <person name="Zhang H.B."/>
            <person name="Liu Y."/>
            <person name="Hu-Tang G.R."/>
            <person name="Wang J.P."/>
            <person name="Wang J.H."/>
            <person name="Sun Y.H."/>
            <person name="Ni S.B."/>
            <person name="Chen W.B."/>
            <person name="Zhang X.C."/>
            <person name="Jiao Y.N."/>
            <person name="Eichler E.E."/>
            <person name="Li G.H."/>
            <person name="Liu X."/>
            <person name="Gao L.Z."/>
        </authorList>
    </citation>
    <scope>NUCLEOTIDE SEQUENCE [LARGE SCALE GENOMIC DNA]</scope>
    <source>
        <strain evidence="5">cv. GT1</strain>
        <tissue evidence="4">Leaf</tissue>
    </source>
</reference>
<organism evidence="4 5">
    <name type="scientific">Hevea brasiliensis</name>
    <name type="common">Para rubber tree</name>
    <name type="synonym">Siphonia brasiliensis</name>
    <dbReference type="NCBI Taxonomy" id="3981"/>
    <lineage>
        <taxon>Eukaryota</taxon>
        <taxon>Viridiplantae</taxon>
        <taxon>Streptophyta</taxon>
        <taxon>Embryophyta</taxon>
        <taxon>Tracheophyta</taxon>
        <taxon>Spermatophyta</taxon>
        <taxon>Magnoliopsida</taxon>
        <taxon>eudicotyledons</taxon>
        <taxon>Gunneridae</taxon>
        <taxon>Pentapetalae</taxon>
        <taxon>rosids</taxon>
        <taxon>fabids</taxon>
        <taxon>Malpighiales</taxon>
        <taxon>Euphorbiaceae</taxon>
        <taxon>Crotonoideae</taxon>
        <taxon>Micrandreae</taxon>
        <taxon>Hevea</taxon>
    </lineage>
</organism>
<name>A0A6A6NK67_HEVBR</name>
<dbReference type="InterPro" id="IPR044690">
    <property type="entry name" value="CAS_plant"/>
</dbReference>
<gene>
    <name evidence="4" type="ORF">GH714_030339</name>
</gene>
<feature type="compositionally biased region" description="Polar residues" evidence="1">
    <location>
        <begin position="521"/>
        <end position="532"/>
    </location>
</feature>
<evidence type="ECO:0000313" key="4">
    <source>
        <dbReference type="EMBL" id="KAF2325558.1"/>
    </source>
</evidence>
<dbReference type="PANTHER" id="PTHR34209">
    <property type="entry name" value="RHODANESE/CELL CYCLE CONTROL PHOSPHATASE SUPERFAMILY PROTEIN"/>
    <property type="match status" value="1"/>
</dbReference>
<feature type="domain" description="Rhodanese" evidence="3">
    <location>
        <begin position="292"/>
        <end position="413"/>
    </location>
</feature>
<dbReference type="SUPFAM" id="SSF52821">
    <property type="entry name" value="Rhodanese/Cell cycle control phosphatase"/>
    <property type="match status" value="1"/>
</dbReference>
<sequence>MILNPDVLWKTELGREKVEYVESYSISDVKEGLTDFTGQSTENADSLARPVEPNLMPTSIITSENPSIESDSLDMDNDSLSSVKTSFDDFLDGIRDSINTSVSEGENVVKSSLDTITSSITSITKSASEAVDNALSGVFSAVDQTRGLAGNRLNSFSSDLKEATSKATVSSVDVLRGTIVAVEDLIVKGASFVVYAYGSAKGLLPPEIRDSLILSEEKAVQILRPVGTSFQQVYVAIEELEKNFGFDPNDPIVPFFLLVGTSATLWVFYWVWVYGGYSGDLSPQLTLELLNGEENAVLVDVRPRQEILNFSGHLFCSVDHVLRERDGIPDIRRAARFRYASVTLPKVAVTLTALIAAVIRNLKAVQDSSKVIVMDADGTSSKGIARSLRKLGVKASISNGFQSWVKQGLRIKELKPETALTLLNEEAEAILEDLSASPVQVLGYGVGSVAALYALIEWEKTLQLIGVVGLTQSIFRRVASYEGPEDFRKDVRLLLAPVRIGAQAFSWVAGKLETSGIGLPTSPSSSDVQTRVLQAAAKHESQPSDTEEVQKPSSESVAPINENVDFSEA</sequence>
<evidence type="ECO:0000259" key="3">
    <source>
        <dbReference type="PROSITE" id="PS50206"/>
    </source>
</evidence>
<comment type="caution">
    <text evidence="4">The sequence shown here is derived from an EMBL/GenBank/DDBJ whole genome shotgun (WGS) entry which is preliminary data.</text>
</comment>
<protein>
    <recommendedName>
        <fullName evidence="3">Rhodanese domain-containing protein</fullName>
    </recommendedName>
</protein>
<dbReference type="PANTHER" id="PTHR34209:SF3">
    <property type="entry name" value="RHODANESE_CELL CYCLE CONTROL PHOSPHATASE SUPERFAMILY PROTEIN"/>
    <property type="match status" value="1"/>
</dbReference>
<feature type="region of interest" description="Disordered" evidence="1">
    <location>
        <begin position="519"/>
        <end position="569"/>
    </location>
</feature>